<proteinExistence type="predicted"/>
<keyword evidence="2" id="KW-1185">Reference proteome</keyword>
<sequence length="572" mass="62677">MAKNIQNALASSTQEAQAAITESQGTVTGITETAAKNLQDGIDSIQSALNTAKPVTLDEIKAALTETQNTLNDSATCAVTEIKAAIEDSQGTVNTTTNLAISELTAALRRTQDFLSSAATSTTSDIKAAIVQSQGTVSAEIFDAARNTKEALGESQKTLLESISTTKSAIQGSITQTQSTVTDATTPAVDIIKTAIKDFQDTISSAVSSTGSDIQGAITQSQGTVTAAITSHANVIGDAQDMLLNSVFLTKKAVETSRTDTLSAVTAISKLVDGLPTYKEFTTTIEYADEGIRGAILSFQNTMMVAGDLESHFTNVVYDIDTSNKHLVNHLRAFWTENRVASLIVKVIGELDQKILSRVNSYMNFHLPLLQKIIAEQRATFRKELKSRLNKSDRRHKKMDDASLDHIQTMLDSLESKSGTILAAIQVSLDTSSTNIEHRAQNRLTSLCDYTKKRSDGLENIFTTSSFLSWIRYLACHRSMISSNSSTMYIRRFTTCRISSSPSVKSISPARYRWVYKNSIGYWKWNLTMRIKTSSLPIGKLLLRSETHKLLTCTEVVNIPLKLKSRKWFVYQ</sequence>
<organism evidence="1 2">
    <name type="scientific">Oculimacula yallundae</name>
    <dbReference type="NCBI Taxonomy" id="86028"/>
    <lineage>
        <taxon>Eukaryota</taxon>
        <taxon>Fungi</taxon>
        <taxon>Dikarya</taxon>
        <taxon>Ascomycota</taxon>
        <taxon>Pezizomycotina</taxon>
        <taxon>Leotiomycetes</taxon>
        <taxon>Helotiales</taxon>
        <taxon>Ploettnerulaceae</taxon>
        <taxon>Oculimacula</taxon>
    </lineage>
</organism>
<accession>A0ABR4CVR9</accession>
<reference evidence="1 2" key="1">
    <citation type="journal article" date="2024" name="Commun. Biol.">
        <title>Comparative genomic analysis of thermophilic fungi reveals convergent evolutionary adaptations and gene losses.</title>
        <authorList>
            <person name="Steindorff A.S."/>
            <person name="Aguilar-Pontes M.V."/>
            <person name="Robinson A.J."/>
            <person name="Andreopoulos B."/>
            <person name="LaButti K."/>
            <person name="Kuo A."/>
            <person name="Mondo S."/>
            <person name="Riley R."/>
            <person name="Otillar R."/>
            <person name="Haridas S."/>
            <person name="Lipzen A."/>
            <person name="Grimwood J."/>
            <person name="Schmutz J."/>
            <person name="Clum A."/>
            <person name="Reid I.D."/>
            <person name="Moisan M.C."/>
            <person name="Butler G."/>
            <person name="Nguyen T.T.M."/>
            <person name="Dewar K."/>
            <person name="Conant G."/>
            <person name="Drula E."/>
            <person name="Henrissat B."/>
            <person name="Hansel C."/>
            <person name="Singer S."/>
            <person name="Hutchinson M.I."/>
            <person name="de Vries R.P."/>
            <person name="Natvig D.O."/>
            <person name="Powell A.J."/>
            <person name="Tsang A."/>
            <person name="Grigoriev I.V."/>
        </authorList>
    </citation>
    <scope>NUCLEOTIDE SEQUENCE [LARGE SCALE GENOMIC DNA]</scope>
    <source>
        <strain evidence="1 2">CBS 494.80</strain>
    </source>
</reference>
<protein>
    <submittedName>
        <fullName evidence="1">Uncharacterized protein</fullName>
    </submittedName>
</protein>
<dbReference type="EMBL" id="JAZHXI010000002">
    <property type="protein sequence ID" value="KAL2073960.1"/>
    <property type="molecule type" value="Genomic_DNA"/>
</dbReference>
<comment type="caution">
    <text evidence="1">The sequence shown here is derived from an EMBL/GenBank/DDBJ whole genome shotgun (WGS) entry which is preliminary data.</text>
</comment>
<gene>
    <name evidence="1" type="ORF">VTL71DRAFT_7738</name>
</gene>
<evidence type="ECO:0000313" key="1">
    <source>
        <dbReference type="EMBL" id="KAL2073960.1"/>
    </source>
</evidence>
<evidence type="ECO:0000313" key="2">
    <source>
        <dbReference type="Proteomes" id="UP001595075"/>
    </source>
</evidence>
<name>A0ABR4CVR9_9HELO</name>
<dbReference type="Proteomes" id="UP001595075">
    <property type="component" value="Unassembled WGS sequence"/>
</dbReference>